<dbReference type="AlphaFoldDB" id="A0A1V3SVU1"/>
<protein>
    <submittedName>
        <fullName evidence="3">Uncharacterized protein</fullName>
    </submittedName>
</protein>
<accession>A0A1V3SVU1</accession>
<keyword evidence="2" id="KW-0812">Transmembrane</keyword>
<feature type="coiled-coil region" evidence="1">
    <location>
        <begin position="73"/>
        <end position="112"/>
    </location>
</feature>
<gene>
    <name evidence="3" type="ORF">BOX24_06255</name>
</gene>
<comment type="caution">
    <text evidence="3">The sequence shown here is derived from an EMBL/GenBank/DDBJ whole genome shotgun (WGS) entry which is preliminary data.</text>
</comment>
<feature type="transmembrane region" description="Helical" evidence="2">
    <location>
        <begin position="44"/>
        <end position="68"/>
    </location>
</feature>
<proteinExistence type="predicted"/>
<dbReference type="EMBL" id="MPOJ01000010">
    <property type="protein sequence ID" value="OOH72975.1"/>
    <property type="molecule type" value="Genomic_DNA"/>
</dbReference>
<evidence type="ECO:0000256" key="2">
    <source>
        <dbReference type="SAM" id="Phobius"/>
    </source>
</evidence>
<keyword evidence="1" id="KW-0175">Coiled coil</keyword>
<reference evidence="3 4" key="1">
    <citation type="submission" date="2016-11" db="EMBL/GenBank/DDBJ databases">
        <title>Comparative genomics of co-occurring bacteria in distinct bioleaching systems unravels niche-specific adaptation.</title>
        <authorList>
            <person name="Zhang X."/>
            <person name="Liu X."/>
            <person name="Yin H."/>
        </authorList>
    </citation>
    <scope>NUCLEOTIDE SEQUENCE [LARGE SCALE GENOMIC DNA]</scope>
    <source>
        <strain evidence="3 4">DX</strain>
    </source>
</reference>
<evidence type="ECO:0000313" key="4">
    <source>
        <dbReference type="Proteomes" id="UP000188586"/>
    </source>
</evidence>
<keyword evidence="2" id="KW-1133">Transmembrane helix</keyword>
<dbReference type="Proteomes" id="UP000188586">
    <property type="component" value="Unassembled WGS sequence"/>
</dbReference>
<name>A0A1V3SVU1_9BACT</name>
<evidence type="ECO:0000256" key="1">
    <source>
        <dbReference type="SAM" id="Coils"/>
    </source>
</evidence>
<sequence length="173" mass="20159">MQVDTNQNRNPSRNLPGQARRAFFTGPFQHDNLQFGGLGMKKHLAVISLFLLVLFPSVSQAANPYTVLMDQKMRKAQHELDLAEKEKGAEQKKLLKENLSLMKENLRLMSKNMGKMDSQMETMIRKYKSEHHRHMATLMQAMVQEHIYVLEILKQMVERRELRNQSLLKHSGK</sequence>
<organism evidence="3 4">
    <name type="scientific">Leptospirillum ferriphilum</name>
    <dbReference type="NCBI Taxonomy" id="178606"/>
    <lineage>
        <taxon>Bacteria</taxon>
        <taxon>Pseudomonadati</taxon>
        <taxon>Nitrospirota</taxon>
        <taxon>Nitrospiria</taxon>
        <taxon>Nitrospirales</taxon>
        <taxon>Nitrospiraceae</taxon>
        <taxon>Leptospirillum</taxon>
    </lineage>
</organism>
<keyword evidence="2" id="KW-0472">Membrane</keyword>
<evidence type="ECO:0000313" key="3">
    <source>
        <dbReference type="EMBL" id="OOH72975.1"/>
    </source>
</evidence>